<dbReference type="AlphaFoldDB" id="A0A8S2JDQ4"/>
<comment type="caution">
    <text evidence="3">The sequence shown here is derived from an EMBL/GenBank/DDBJ whole genome shotgun (WGS) entry which is preliminary data.</text>
</comment>
<organism evidence="3 4">
    <name type="scientific">Didymodactylos carnosus</name>
    <dbReference type="NCBI Taxonomy" id="1234261"/>
    <lineage>
        <taxon>Eukaryota</taxon>
        <taxon>Metazoa</taxon>
        <taxon>Spiralia</taxon>
        <taxon>Gnathifera</taxon>
        <taxon>Rotifera</taxon>
        <taxon>Eurotatoria</taxon>
        <taxon>Bdelloidea</taxon>
        <taxon>Philodinida</taxon>
        <taxon>Philodinidae</taxon>
        <taxon>Didymodactylos</taxon>
    </lineage>
</organism>
<reference evidence="3" key="1">
    <citation type="submission" date="2021-02" db="EMBL/GenBank/DDBJ databases">
        <authorList>
            <person name="Nowell W R."/>
        </authorList>
    </citation>
    <scope>NUCLEOTIDE SEQUENCE</scope>
</reference>
<evidence type="ECO:0000313" key="3">
    <source>
        <dbReference type="EMBL" id="CAF3802967.1"/>
    </source>
</evidence>
<accession>A0A8S2JDQ4</accession>
<feature type="compositionally biased region" description="Low complexity" evidence="1">
    <location>
        <begin position="54"/>
        <end position="89"/>
    </location>
</feature>
<feature type="region of interest" description="Disordered" evidence="1">
    <location>
        <begin position="24"/>
        <end position="101"/>
    </location>
</feature>
<dbReference type="EMBL" id="CAJNOK010007449">
    <property type="protein sequence ID" value="CAF1034549.1"/>
    <property type="molecule type" value="Genomic_DNA"/>
</dbReference>
<evidence type="ECO:0008006" key="5">
    <source>
        <dbReference type="Google" id="ProtNLM"/>
    </source>
</evidence>
<dbReference type="EMBL" id="CAJOBA010007463">
    <property type="protein sequence ID" value="CAF3802967.1"/>
    <property type="molecule type" value="Genomic_DNA"/>
</dbReference>
<sequence>MGDNRYDNLTAAQEDNLCEDDENNFEENEGFRQQTKHRQHKRPNYNASDERSKIITSRTYTNSNSNSNINEKRNNQQGRMQMNNNNRYNNNDHDQNENEHQIQISQQALNYAAEIHLQPIKFECNPKFTEQKLAAKFIHLFFKYIEKDFREQNQTFPNPLGLDRWWIDRDGNIQGISKEIELYVYLCNIRRYPNEIDNVKMIPHPPKHLPPQRSMILKWVKNTISSDEVKDELASRFKSIYTLEDIIGTSNTRNRHIKMDLADETEYNTILNSGKVTIFGQLLDCDEYLPAPKLLICSKCNLPGHIKKICSNSQVEMCVEKTEMMVKIIRCVK</sequence>
<dbReference type="Proteomes" id="UP000682733">
    <property type="component" value="Unassembled WGS sequence"/>
</dbReference>
<feature type="compositionally biased region" description="Basic residues" evidence="1">
    <location>
        <begin position="34"/>
        <end position="43"/>
    </location>
</feature>
<protein>
    <recommendedName>
        <fullName evidence="5">CCHC-type domain-containing protein</fullName>
    </recommendedName>
</protein>
<dbReference type="Proteomes" id="UP000677228">
    <property type="component" value="Unassembled WGS sequence"/>
</dbReference>
<evidence type="ECO:0000313" key="4">
    <source>
        <dbReference type="Proteomes" id="UP000682733"/>
    </source>
</evidence>
<feature type="compositionally biased region" description="Basic and acidic residues" evidence="1">
    <location>
        <begin position="90"/>
        <end position="100"/>
    </location>
</feature>
<proteinExistence type="predicted"/>
<evidence type="ECO:0000256" key="1">
    <source>
        <dbReference type="SAM" id="MobiDB-lite"/>
    </source>
</evidence>
<evidence type="ECO:0000313" key="2">
    <source>
        <dbReference type="EMBL" id="CAF1034549.1"/>
    </source>
</evidence>
<gene>
    <name evidence="2" type="ORF">OVA965_LOCUS16164</name>
    <name evidence="3" type="ORF">TMI583_LOCUS16177</name>
</gene>
<name>A0A8S2JDQ4_9BILA</name>